<feature type="domain" description="NOA1/YqeH-like C-terminal" evidence="3">
    <location>
        <begin position="544"/>
        <end position="643"/>
    </location>
</feature>
<evidence type="ECO:0000259" key="3">
    <source>
        <dbReference type="Pfam" id="PF21516"/>
    </source>
</evidence>
<dbReference type="InterPro" id="IPR048422">
    <property type="entry name" value="NOA1/YqeH-like_C"/>
</dbReference>
<feature type="domain" description="G" evidence="2">
    <location>
        <begin position="334"/>
        <end position="385"/>
    </location>
</feature>
<gene>
    <name evidence="4" type="ORF">PBY51_015539</name>
</gene>
<evidence type="ECO:0000313" key="5">
    <source>
        <dbReference type="Proteomes" id="UP001346869"/>
    </source>
</evidence>
<evidence type="ECO:0000259" key="2">
    <source>
        <dbReference type="Pfam" id="PF01926"/>
    </source>
</evidence>
<protein>
    <recommendedName>
        <fullName evidence="6">Nitric oxide associated 1</fullName>
    </recommendedName>
</protein>
<dbReference type="Pfam" id="PF21516">
    <property type="entry name" value="YqeH-like_C"/>
    <property type="match status" value="1"/>
</dbReference>
<dbReference type="CDD" id="cd01855">
    <property type="entry name" value="YqeH"/>
    <property type="match status" value="1"/>
</dbReference>
<dbReference type="InterPro" id="IPR052807">
    <property type="entry name" value="Mito_transl_resp_regulator"/>
</dbReference>
<evidence type="ECO:0008006" key="6">
    <source>
        <dbReference type="Google" id="ProtNLM"/>
    </source>
</evidence>
<comment type="caution">
    <text evidence="4">The sequence shown here is derived from an EMBL/GenBank/DDBJ whole genome shotgun (WGS) entry which is preliminary data.</text>
</comment>
<feature type="compositionally biased region" description="Basic and acidic residues" evidence="1">
    <location>
        <begin position="694"/>
        <end position="705"/>
    </location>
</feature>
<dbReference type="Pfam" id="PF01926">
    <property type="entry name" value="MMR_HSR1"/>
    <property type="match status" value="1"/>
</dbReference>
<dbReference type="PANTHER" id="PTHR46406:SF1">
    <property type="entry name" value="NITRIC OXIDE-ASSOCIATED PROTEIN 1"/>
    <property type="match status" value="1"/>
</dbReference>
<organism evidence="4 5">
    <name type="scientific">Eleginops maclovinus</name>
    <name type="common">Patagonian blennie</name>
    <name type="synonym">Eleginus maclovinus</name>
    <dbReference type="NCBI Taxonomy" id="56733"/>
    <lineage>
        <taxon>Eukaryota</taxon>
        <taxon>Metazoa</taxon>
        <taxon>Chordata</taxon>
        <taxon>Craniata</taxon>
        <taxon>Vertebrata</taxon>
        <taxon>Euteleostomi</taxon>
        <taxon>Actinopterygii</taxon>
        <taxon>Neopterygii</taxon>
        <taxon>Teleostei</taxon>
        <taxon>Neoteleostei</taxon>
        <taxon>Acanthomorphata</taxon>
        <taxon>Eupercaria</taxon>
        <taxon>Perciformes</taxon>
        <taxon>Notothenioidei</taxon>
        <taxon>Eleginopidae</taxon>
        <taxon>Eleginops</taxon>
    </lineage>
</organism>
<reference evidence="4 5" key="1">
    <citation type="journal article" date="2023" name="Genes (Basel)">
        <title>Chromosome-Level Genome Assembly and Circadian Gene Repertoire of the Patagonia Blennie Eleginops maclovinus-The Closest Ancestral Proxy of Antarctic Cryonotothenioids.</title>
        <authorList>
            <person name="Cheng C.C."/>
            <person name="Rivera-Colon A.G."/>
            <person name="Minhas B.F."/>
            <person name="Wilson L."/>
            <person name="Rayamajhi N."/>
            <person name="Vargas-Chacoff L."/>
            <person name="Catchen J.M."/>
        </authorList>
    </citation>
    <scope>NUCLEOTIDE SEQUENCE [LARGE SCALE GENOMIC DNA]</scope>
    <source>
        <strain evidence="4">JMC-PN-2008</strain>
    </source>
</reference>
<dbReference type="GO" id="GO:0005525">
    <property type="term" value="F:GTP binding"/>
    <property type="evidence" value="ECO:0007669"/>
    <property type="project" value="InterPro"/>
</dbReference>
<feature type="region of interest" description="Disordered" evidence="1">
    <location>
        <begin position="70"/>
        <end position="89"/>
    </location>
</feature>
<feature type="region of interest" description="Disordered" evidence="1">
    <location>
        <begin position="673"/>
        <end position="708"/>
    </location>
</feature>
<dbReference type="EMBL" id="JAUZQC010000010">
    <property type="protein sequence ID" value="KAK5864284.1"/>
    <property type="molecule type" value="Genomic_DNA"/>
</dbReference>
<keyword evidence="5" id="KW-1185">Reference proteome</keyword>
<feature type="region of interest" description="Disordered" evidence="1">
    <location>
        <begin position="638"/>
        <end position="661"/>
    </location>
</feature>
<accession>A0AAN8APZ0</accession>
<sequence>MLKLLGVLRGVRVPAAARAGSLQGPVGGLLLGGRGLSGRAGRSFRGGCTVDPRLEENFVFVDFTDAEPEAEKDLLPPPSATPPSAAPSPQRLRALELQLHALGGEATMQGAGPETQGAELLFEDVDFPGGDSVASMKKKKKNKKSGWGVHRVVGVPDSSEPVSDTSCSGCGALLHCTAATAPGYLPSNKFKELQQGGGLGGATCQRCHLLTHHRQALQLQLSAQEYATVVRRLRPLQALLLLVVDLLDIPDSLPPDLLSMVGDNKRIVVLGNKVDLLPGDAPNYLQRIRRQLVAYCAAAGLHVSDVQLISAKTGFGVEELISRLQRTWSYRGDVYLVGSANAGKSSLFNALLQSDYCKSRATDRLQRATVSPWPGTTLDLLKFPIINPNPHRMFRREERLREEREGARELTGEERERLKHLSQEGYLIGHVGRTFRSSPPPKDEIQFDPDRLAFGEEEGETMKAAPPSSSRQQDSELRQGNWLYDTPGILKQRDVLGLLSQQEVTSVVPSQALVPRTFVLQPGSSLLVGGLARIDFLGGGACWFSVLVSSQIPVHISSLERVQGVYQKHAGHQLLGVPAGGSERMKDFPPLVPQDFSLQGVGFKEAAADLKLSSAGWVAVTAAPGDQLTLRLHGPADAAFSLRTPPPAPSPGQPEGREDQEVCRLQDTEACSAAEEGAEEEEVTCRQTDGQMETNRKTDGQRDKQNSVGLHYSGVRGLLCDPHACL</sequence>
<dbReference type="Gene3D" id="3.40.50.300">
    <property type="entry name" value="P-loop containing nucleotide triphosphate hydrolases"/>
    <property type="match status" value="1"/>
</dbReference>
<evidence type="ECO:0000313" key="4">
    <source>
        <dbReference type="EMBL" id="KAK5864284.1"/>
    </source>
</evidence>
<dbReference type="AlphaFoldDB" id="A0AAN8APZ0"/>
<proteinExistence type="predicted"/>
<dbReference type="InterPro" id="IPR006073">
    <property type="entry name" value="GTP-bd"/>
</dbReference>
<evidence type="ECO:0000256" key="1">
    <source>
        <dbReference type="SAM" id="MobiDB-lite"/>
    </source>
</evidence>
<feature type="compositionally biased region" description="Pro residues" evidence="1">
    <location>
        <begin position="75"/>
        <end position="86"/>
    </location>
</feature>
<dbReference type="PANTHER" id="PTHR46406">
    <property type="entry name" value="NITRIC OXIDE-ASSOCIATED PROTEIN 1"/>
    <property type="match status" value="1"/>
</dbReference>
<dbReference type="Proteomes" id="UP001346869">
    <property type="component" value="Unassembled WGS sequence"/>
</dbReference>
<reference evidence="4 5" key="2">
    <citation type="journal article" date="2023" name="Mol. Biol. Evol.">
        <title>Genomics of Secondarily Temperate Adaptation in the Only Non-Antarctic Icefish.</title>
        <authorList>
            <person name="Rivera-Colon A.G."/>
            <person name="Rayamajhi N."/>
            <person name="Minhas B.F."/>
            <person name="Madrigal G."/>
            <person name="Bilyk K.T."/>
            <person name="Yoon V."/>
            <person name="Hune M."/>
            <person name="Gregory S."/>
            <person name="Cheng C.H.C."/>
            <person name="Catchen J.M."/>
        </authorList>
    </citation>
    <scope>NUCLEOTIDE SEQUENCE [LARGE SCALE GENOMIC DNA]</scope>
    <source>
        <strain evidence="4">JMC-PN-2008</strain>
    </source>
</reference>
<dbReference type="SUPFAM" id="SSF52540">
    <property type="entry name" value="P-loop containing nucleoside triphosphate hydrolases"/>
    <property type="match status" value="1"/>
</dbReference>
<name>A0AAN8APZ0_ELEMC</name>
<dbReference type="InterPro" id="IPR027417">
    <property type="entry name" value="P-loop_NTPase"/>
</dbReference>